<keyword evidence="1 5" id="KW-0489">Methyltransferase</keyword>
<evidence type="ECO:0000256" key="2">
    <source>
        <dbReference type="ARBA" id="ARBA00022679"/>
    </source>
</evidence>
<keyword evidence="2" id="KW-0808">Transferase</keyword>
<comment type="caution">
    <text evidence="5">The sequence shown here is derived from an EMBL/GenBank/DDBJ whole genome shotgun (WGS) entry which is preliminary data.</text>
</comment>
<evidence type="ECO:0000313" key="6">
    <source>
        <dbReference type="Proteomes" id="UP000772196"/>
    </source>
</evidence>
<dbReference type="GO" id="GO:0032259">
    <property type="term" value="P:methylation"/>
    <property type="evidence" value="ECO:0007669"/>
    <property type="project" value="UniProtKB-KW"/>
</dbReference>
<dbReference type="RefSeq" id="WP_168542143.1">
    <property type="nucleotide sequence ID" value="NZ_JAAWWP010000016.1"/>
</dbReference>
<dbReference type="EMBL" id="JAAWWP010000016">
    <property type="protein sequence ID" value="NKI44155.1"/>
    <property type="molecule type" value="Genomic_DNA"/>
</dbReference>
<name>A0ABX1HA25_9ACTN</name>
<dbReference type="PANTHER" id="PTHR43464:SF19">
    <property type="entry name" value="UBIQUINONE BIOSYNTHESIS O-METHYLTRANSFERASE, MITOCHONDRIAL"/>
    <property type="match status" value="1"/>
</dbReference>
<reference evidence="5 6" key="1">
    <citation type="submission" date="2020-04" db="EMBL/GenBank/DDBJ databases">
        <title>Phylogenetic Diversity and Antibacterial Activity against Ralstonia solanacearum of Endophytic Actinomycete Isolated from Moss.</title>
        <authorList>
            <person name="Zhuang X."/>
        </authorList>
    </citation>
    <scope>NUCLEOTIDE SEQUENCE [LARGE SCALE GENOMIC DNA]</scope>
    <source>
        <strain evidence="5 6">LD120</strain>
    </source>
</reference>
<feature type="domain" description="Methyltransferase type 11" evidence="4">
    <location>
        <begin position="148"/>
        <end position="239"/>
    </location>
</feature>
<dbReference type="Proteomes" id="UP000772196">
    <property type="component" value="Unassembled WGS sequence"/>
</dbReference>
<evidence type="ECO:0000256" key="3">
    <source>
        <dbReference type="ARBA" id="ARBA00022691"/>
    </source>
</evidence>
<keyword evidence="6" id="KW-1185">Reference proteome</keyword>
<dbReference type="InterPro" id="IPR013216">
    <property type="entry name" value="Methyltransf_11"/>
</dbReference>
<protein>
    <submittedName>
        <fullName evidence="5">Class I SAM-dependent methyltransferase</fullName>
    </submittedName>
</protein>
<dbReference type="SUPFAM" id="SSF53335">
    <property type="entry name" value="S-adenosyl-L-methionine-dependent methyltransferases"/>
    <property type="match status" value="1"/>
</dbReference>
<sequence length="394" mass="42858">MNAPVVLEVEAPWLSALRSPVNRRPLRPYRPGLLTDGDRLWPCLDTIPYLRTGREAVREAAVSALLCEDPVTALVVLLGDRKDASIPPVRPDAVRAAVVRPGTARRAMELLDYGGMAPYLLHRWSLPTYLSGLALLEAHAPAGARLSEIGCGAGHFLRAWSRERDGDGTTGADLVFSMLWLARRYVCPRARLVCCDTEDPFPLAGDSADVVLSHDSFHYFRGKSHVLAQMRRLCPAGTLLVGHAHNADRPNHSPGLPLTAEEYQALLGPGTSYDDAALTTAALTGLPPRPADRKALREADALAFACGPGTPPGLSARLVLPAPGTPLRANPLLHGAAPRWPNAKFEDEYVEPWPYLRGLRRPEGIGTDIAMDSSPRLEGLVRERVLLDLPPRWL</sequence>
<proteinExistence type="predicted"/>
<organism evidence="5 6">
    <name type="scientific">Streptomyces physcomitrii</name>
    <dbReference type="NCBI Taxonomy" id="2724184"/>
    <lineage>
        <taxon>Bacteria</taxon>
        <taxon>Bacillati</taxon>
        <taxon>Actinomycetota</taxon>
        <taxon>Actinomycetes</taxon>
        <taxon>Kitasatosporales</taxon>
        <taxon>Streptomycetaceae</taxon>
        <taxon>Streptomyces</taxon>
    </lineage>
</organism>
<gene>
    <name evidence="5" type="ORF">HFV08_23495</name>
</gene>
<evidence type="ECO:0000256" key="1">
    <source>
        <dbReference type="ARBA" id="ARBA00022603"/>
    </source>
</evidence>
<dbReference type="InterPro" id="IPR029063">
    <property type="entry name" value="SAM-dependent_MTases_sf"/>
</dbReference>
<dbReference type="PANTHER" id="PTHR43464">
    <property type="entry name" value="METHYLTRANSFERASE"/>
    <property type="match status" value="1"/>
</dbReference>
<dbReference type="GO" id="GO:0008168">
    <property type="term" value="F:methyltransferase activity"/>
    <property type="evidence" value="ECO:0007669"/>
    <property type="project" value="UniProtKB-KW"/>
</dbReference>
<dbReference type="CDD" id="cd02440">
    <property type="entry name" value="AdoMet_MTases"/>
    <property type="match status" value="1"/>
</dbReference>
<evidence type="ECO:0000259" key="4">
    <source>
        <dbReference type="Pfam" id="PF08241"/>
    </source>
</evidence>
<dbReference type="Pfam" id="PF08241">
    <property type="entry name" value="Methyltransf_11"/>
    <property type="match status" value="1"/>
</dbReference>
<accession>A0ABX1HA25</accession>
<dbReference type="Gene3D" id="3.40.50.150">
    <property type="entry name" value="Vaccinia Virus protein VP39"/>
    <property type="match status" value="1"/>
</dbReference>
<keyword evidence="3" id="KW-0949">S-adenosyl-L-methionine</keyword>
<evidence type="ECO:0000313" key="5">
    <source>
        <dbReference type="EMBL" id="NKI44155.1"/>
    </source>
</evidence>